<feature type="transmembrane region" description="Helical" evidence="1">
    <location>
        <begin position="981"/>
        <end position="1005"/>
    </location>
</feature>
<feature type="transmembrane region" description="Helical" evidence="1">
    <location>
        <begin position="905"/>
        <end position="930"/>
    </location>
</feature>
<proteinExistence type="predicted"/>
<dbReference type="PANTHER" id="PTHR32063:SF18">
    <property type="entry name" value="CATION EFFLUX SYSTEM PROTEIN"/>
    <property type="match status" value="1"/>
</dbReference>
<feature type="transmembrane region" description="Helical" evidence="1">
    <location>
        <begin position="849"/>
        <end position="872"/>
    </location>
</feature>
<keyword evidence="1" id="KW-0812">Transmembrane</keyword>
<evidence type="ECO:0000313" key="2">
    <source>
        <dbReference type="EMBL" id="MCY6959376.1"/>
    </source>
</evidence>
<dbReference type="PRINTS" id="PR00702">
    <property type="entry name" value="ACRIFLAVINRP"/>
</dbReference>
<dbReference type="InterPro" id="IPR001036">
    <property type="entry name" value="Acrflvin-R"/>
</dbReference>
<feature type="transmembrane region" description="Helical" evidence="1">
    <location>
        <begin position="360"/>
        <end position="380"/>
    </location>
</feature>
<comment type="caution">
    <text evidence="2">The sequence shown here is derived from an EMBL/GenBank/DDBJ whole genome shotgun (WGS) entry which is preliminary data.</text>
</comment>
<sequence length="1028" mass="113536">MTGLIKSAVKHRKITVFLTILALIFGIGVYRIIPKQENPDASVGVAMVITVYPGGTPEDVKNLVTKKIEDASSEIDGYDFTESYSKNSVSVVLVFLKDNADEDKAWRELRDKVNDKKSELPSECFASTINTDLISTAGMIISLSGDNYSYDQLNTYAEEIRDKLSKIDGVSKFDINGKLEKEVRIDVDVNKLNNYPISLEDVLKVVKAQNVKIPPGAIESKSSRIDVVTSNGYDSIKDIENVVVYVSTDTGAIVRLKDIANIHMAYEDDSSRYKQESKNAILLTGHFEENKNIVLIGKDVRKEIENIKKDLPSDLNFYEVLYQPTDVDDSVTNFMTNLVEGIILVVIVIFAGVGIRNSIVVSTALPISIMLSFIAMQFLGIKVHQISTMALIIALGILVDNAIVINDAVQVKIDEGFDNVTAAIEGSKESSIPIFTSTLTTVAAFAPLLTLPGVAGNYVENIPQVVIISLIASYICAMFITPALATMFFKKTNEKKKKKGDGKVRKTFAKLLDFGLANKKVTIGITIGILAIALFVLTKLGLQFFPYSNKNMLYIDTTIEKKGDIQATEKMSRELEKILKAQPEVKSCTTGIGDGLPKFWVAMPPAVPSKDFAQTKIDFDLKAGGRFKNVEEFSGFLQKELDSKLLGSKSRIFPLQYAAPRQAPIVMHVKGNDIKDLYPISTKIQNMASQIEGATNVRDDAAERTYQYKVDIDPDMASQLGIMKFDIERQINIALRGSEASVYRINGKEFSVIVSSSIDTKEKLENLEIKSTVAGHKVLLKEIAKVNLKTQIDTIKRFDRADCITVYVDVEPGGNAVDTQKLIEEKLKTMDLKGAEVEFRGEKEDIVKYFGKLGTSAIIAIFFIYIILLIQFNSFIQPFIIFLTIPLSLIGSIFGLFLFRQPLSLMAFMGIVSLVGVVVKNGILLIEYINKAKEDGCEIDEACRGAMQRRFSPIILSAFTTVMGLVPVVMSGDPMFTPMGVALMCGLIVSTLLTLIIIPVLYNIIDTHSTKIKQRVKIRMDNGSSLKG</sequence>
<feature type="transmembrane region" description="Helical" evidence="1">
    <location>
        <begin position="521"/>
        <end position="542"/>
    </location>
</feature>
<accession>A0ABT4DDU1</accession>
<feature type="transmembrane region" description="Helical" evidence="1">
    <location>
        <begin position="334"/>
        <end position="353"/>
    </location>
</feature>
<dbReference type="PANTHER" id="PTHR32063">
    <property type="match status" value="1"/>
</dbReference>
<feature type="transmembrane region" description="Helical" evidence="1">
    <location>
        <begin position="386"/>
        <end position="405"/>
    </location>
</feature>
<dbReference type="EMBL" id="JAPQFJ010000012">
    <property type="protein sequence ID" value="MCY6959376.1"/>
    <property type="molecule type" value="Genomic_DNA"/>
</dbReference>
<dbReference type="Proteomes" id="UP001144612">
    <property type="component" value="Unassembled WGS sequence"/>
</dbReference>
<evidence type="ECO:0000256" key="1">
    <source>
        <dbReference type="SAM" id="Phobius"/>
    </source>
</evidence>
<dbReference type="InterPro" id="IPR027463">
    <property type="entry name" value="AcrB_DN_DC_subdom"/>
</dbReference>
<feature type="transmembrane region" description="Helical" evidence="1">
    <location>
        <begin position="14"/>
        <end position="33"/>
    </location>
</feature>
<dbReference type="Gene3D" id="3.30.2090.10">
    <property type="entry name" value="Multidrug efflux transporter AcrB TolC docking domain, DN and DC subdomains"/>
    <property type="match status" value="2"/>
</dbReference>
<dbReference type="SUPFAM" id="SSF82714">
    <property type="entry name" value="Multidrug efflux transporter AcrB TolC docking domain, DN and DC subdomains"/>
    <property type="match status" value="2"/>
</dbReference>
<dbReference type="SUPFAM" id="SSF82866">
    <property type="entry name" value="Multidrug efflux transporter AcrB transmembrane domain"/>
    <property type="match status" value="2"/>
</dbReference>
<gene>
    <name evidence="2" type="ORF">OW729_12230</name>
</gene>
<keyword evidence="3" id="KW-1185">Reference proteome</keyword>
<dbReference type="RefSeq" id="WP_268061804.1">
    <property type="nucleotide sequence ID" value="NZ_JAPQFJ010000012.1"/>
</dbReference>
<keyword evidence="1" id="KW-1133">Transmembrane helix</keyword>
<dbReference type="Gene3D" id="1.20.1640.10">
    <property type="entry name" value="Multidrug efflux transporter AcrB transmembrane domain"/>
    <property type="match status" value="2"/>
</dbReference>
<feature type="transmembrane region" description="Helical" evidence="1">
    <location>
        <begin position="467"/>
        <end position="489"/>
    </location>
</feature>
<dbReference type="Gene3D" id="3.30.70.1320">
    <property type="entry name" value="Multidrug efflux transporter AcrB pore domain like"/>
    <property type="match status" value="1"/>
</dbReference>
<keyword evidence="1" id="KW-0472">Membrane</keyword>
<organism evidence="2 3">
    <name type="scientific">Clostridium brassicae</name>
    <dbReference type="NCBI Taxonomy" id="2999072"/>
    <lineage>
        <taxon>Bacteria</taxon>
        <taxon>Bacillati</taxon>
        <taxon>Bacillota</taxon>
        <taxon>Clostridia</taxon>
        <taxon>Eubacteriales</taxon>
        <taxon>Clostridiaceae</taxon>
        <taxon>Clostridium</taxon>
    </lineage>
</organism>
<feature type="transmembrane region" description="Helical" evidence="1">
    <location>
        <begin position="879"/>
        <end position="899"/>
    </location>
</feature>
<dbReference type="SUPFAM" id="SSF82693">
    <property type="entry name" value="Multidrug efflux transporter AcrB pore domain, PN1, PN2, PC1 and PC2 subdomains"/>
    <property type="match status" value="2"/>
</dbReference>
<name>A0ABT4DDU1_9CLOT</name>
<dbReference type="Pfam" id="PF00873">
    <property type="entry name" value="ACR_tran"/>
    <property type="match status" value="1"/>
</dbReference>
<reference evidence="2" key="1">
    <citation type="submission" date="2022-12" db="EMBL/GenBank/DDBJ databases">
        <title>Clostridium sp. nov., isolated from industrial wastewater.</title>
        <authorList>
            <person name="Jiayan W."/>
        </authorList>
    </citation>
    <scope>NUCLEOTIDE SEQUENCE</scope>
    <source>
        <strain evidence="2">ZC22-4</strain>
    </source>
</reference>
<dbReference type="Gene3D" id="3.30.70.1440">
    <property type="entry name" value="Multidrug efflux transporter AcrB pore domain"/>
    <property type="match status" value="1"/>
</dbReference>
<evidence type="ECO:0000313" key="3">
    <source>
        <dbReference type="Proteomes" id="UP001144612"/>
    </source>
</evidence>
<feature type="transmembrane region" description="Helical" evidence="1">
    <location>
        <begin position="434"/>
        <end position="455"/>
    </location>
</feature>
<dbReference type="Gene3D" id="3.30.70.1430">
    <property type="entry name" value="Multidrug efflux transporter AcrB pore domain"/>
    <property type="match status" value="2"/>
</dbReference>
<feature type="transmembrane region" description="Helical" evidence="1">
    <location>
        <begin position="951"/>
        <end position="969"/>
    </location>
</feature>
<protein>
    <submittedName>
        <fullName evidence="2">Efflux RND transporter permease subunit</fullName>
    </submittedName>
</protein>